<dbReference type="Proteomes" id="UP001610563">
    <property type="component" value="Unassembled WGS sequence"/>
</dbReference>
<dbReference type="InterPro" id="IPR002227">
    <property type="entry name" value="Tyrosinase_Cu-bd"/>
</dbReference>
<evidence type="ECO:0000313" key="5">
    <source>
        <dbReference type="EMBL" id="KAL2793022.1"/>
    </source>
</evidence>
<keyword evidence="2" id="KW-0186">Copper</keyword>
<dbReference type="SUPFAM" id="SSF48056">
    <property type="entry name" value="Di-copper centre-containing domain"/>
    <property type="match status" value="1"/>
</dbReference>
<evidence type="ECO:0000256" key="2">
    <source>
        <dbReference type="ARBA" id="ARBA00023008"/>
    </source>
</evidence>
<keyword evidence="6" id="KW-1185">Reference proteome</keyword>
<dbReference type="Gene3D" id="1.10.1280.10">
    <property type="entry name" value="Di-copper center containing domain from catechol oxidase"/>
    <property type="match status" value="1"/>
</dbReference>
<protein>
    <recommendedName>
        <fullName evidence="4">Tyrosinase copper-binding domain-containing protein</fullName>
    </recommendedName>
</protein>
<dbReference type="PRINTS" id="PR00092">
    <property type="entry name" value="TYROSINASE"/>
</dbReference>
<name>A0ABR4G1Z0_9EURO</name>
<evidence type="ECO:0000256" key="3">
    <source>
        <dbReference type="SAM" id="SignalP"/>
    </source>
</evidence>
<feature type="domain" description="Tyrosinase copper-binding" evidence="4">
    <location>
        <begin position="236"/>
        <end position="247"/>
    </location>
</feature>
<sequence>MMARWSQLAIVSLFIVSTLGLAVSQPRDGCTSLNRRKSWYALSKLEQLEYIRAARCLINHPPITGSVEGAKNVWDELHRTHIWQGNYIHYVGHFLPWHRYLIRAHELLLQRLCGYNGAQPYWDELGDYESGSIHEAAIFDPVFGFGGDGGEDGCVQDGPFRDLTLHMSRESNHDNYCLSRSFDQQWFTWANRSNIEECFVVTEYNDAWQCYNEFPHSAGHAVIGGVMGDPVESSGDPMFYLHHAYLDRLWWQWQQADEANRLTAIGGANVPPQSILNLVGLHGPDPSLVDYNGDEGDTTTLRHILWLHGIVPNVTVADVLDLGGEVICATYE</sequence>
<accession>A0ABR4G1Z0</accession>
<evidence type="ECO:0000256" key="1">
    <source>
        <dbReference type="ARBA" id="ARBA00022723"/>
    </source>
</evidence>
<dbReference type="InterPro" id="IPR050316">
    <property type="entry name" value="Tyrosinase/Hemocyanin"/>
</dbReference>
<feature type="chain" id="PRO_5045399143" description="Tyrosinase copper-binding domain-containing protein" evidence="3">
    <location>
        <begin position="21"/>
        <end position="332"/>
    </location>
</feature>
<organism evidence="5 6">
    <name type="scientific">Aspergillus keveii</name>
    <dbReference type="NCBI Taxonomy" id="714993"/>
    <lineage>
        <taxon>Eukaryota</taxon>
        <taxon>Fungi</taxon>
        <taxon>Dikarya</taxon>
        <taxon>Ascomycota</taxon>
        <taxon>Pezizomycotina</taxon>
        <taxon>Eurotiomycetes</taxon>
        <taxon>Eurotiomycetidae</taxon>
        <taxon>Eurotiales</taxon>
        <taxon>Aspergillaceae</taxon>
        <taxon>Aspergillus</taxon>
        <taxon>Aspergillus subgen. Nidulantes</taxon>
    </lineage>
</organism>
<dbReference type="PANTHER" id="PTHR11474">
    <property type="entry name" value="TYROSINASE FAMILY MEMBER"/>
    <property type="match status" value="1"/>
</dbReference>
<dbReference type="PROSITE" id="PS00498">
    <property type="entry name" value="TYROSINASE_2"/>
    <property type="match status" value="1"/>
</dbReference>
<dbReference type="Pfam" id="PF00264">
    <property type="entry name" value="Tyrosinase"/>
    <property type="match status" value="1"/>
</dbReference>
<comment type="caution">
    <text evidence="5">The sequence shown here is derived from an EMBL/GenBank/DDBJ whole genome shotgun (WGS) entry which is preliminary data.</text>
</comment>
<keyword evidence="3" id="KW-0732">Signal</keyword>
<proteinExistence type="predicted"/>
<dbReference type="EMBL" id="JBFTWV010000063">
    <property type="protein sequence ID" value="KAL2793022.1"/>
    <property type="molecule type" value="Genomic_DNA"/>
</dbReference>
<gene>
    <name evidence="5" type="ORF">BJX66DRAFT_233235</name>
</gene>
<reference evidence="5 6" key="1">
    <citation type="submission" date="2024-07" db="EMBL/GenBank/DDBJ databases">
        <title>Section-level genome sequencing and comparative genomics of Aspergillus sections Usti and Cavernicolus.</title>
        <authorList>
            <consortium name="Lawrence Berkeley National Laboratory"/>
            <person name="Nybo J.L."/>
            <person name="Vesth T.C."/>
            <person name="Theobald S."/>
            <person name="Frisvad J.C."/>
            <person name="Larsen T.O."/>
            <person name="Kjaerboelling I."/>
            <person name="Rothschild-Mancinelli K."/>
            <person name="Lyhne E.K."/>
            <person name="Kogle M.E."/>
            <person name="Barry K."/>
            <person name="Clum A."/>
            <person name="Na H."/>
            <person name="Ledsgaard L."/>
            <person name="Lin J."/>
            <person name="Lipzen A."/>
            <person name="Kuo A."/>
            <person name="Riley R."/>
            <person name="Mondo S."/>
            <person name="Labutti K."/>
            <person name="Haridas S."/>
            <person name="Pangalinan J."/>
            <person name="Salamov A.A."/>
            <person name="Simmons B.A."/>
            <person name="Magnuson J.K."/>
            <person name="Chen J."/>
            <person name="Drula E."/>
            <person name="Henrissat B."/>
            <person name="Wiebenga A."/>
            <person name="Lubbers R.J."/>
            <person name="Gomes A.C."/>
            <person name="Makela M.R."/>
            <person name="Stajich J."/>
            <person name="Grigoriev I.V."/>
            <person name="Mortensen U.H."/>
            <person name="De Vries R.P."/>
            <person name="Baker S.E."/>
            <person name="Andersen M.R."/>
        </authorList>
    </citation>
    <scope>NUCLEOTIDE SEQUENCE [LARGE SCALE GENOMIC DNA]</scope>
    <source>
        <strain evidence="5 6">CBS 209.92</strain>
    </source>
</reference>
<dbReference type="PANTHER" id="PTHR11474:SF126">
    <property type="entry name" value="TYROSINASE-LIKE PROTEIN TYR-1-RELATED"/>
    <property type="match status" value="1"/>
</dbReference>
<dbReference type="InterPro" id="IPR008922">
    <property type="entry name" value="Di-copper_centre_dom_sf"/>
</dbReference>
<feature type="signal peptide" evidence="3">
    <location>
        <begin position="1"/>
        <end position="20"/>
    </location>
</feature>
<keyword evidence="1" id="KW-0479">Metal-binding</keyword>
<evidence type="ECO:0000313" key="6">
    <source>
        <dbReference type="Proteomes" id="UP001610563"/>
    </source>
</evidence>
<evidence type="ECO:0000259" key="4">
    <source>
        <dbReference type="PROSITE" id="PS00498"/>
    </source>
</evidence>